<keyword evidence="3" id="KW-0238">DNA-binding</keyword>
<protein>
    <submittedName>
        <fullName evidence="5">Restriction endonuclease subunit S</fullName>
    </submittedName>
</protein>
<dbReference type="GO" id="GO:0004519">
    <property type="term" value="F:endonuclease activity"/>
    <property type="evidence" value="ECO:0007669"/>
    <property type="project" value="UniProtKB-KW"/>
</dbReference>
<evidence type="ECO:0000259" key="4">
    <source>
        <dbReference type="Pfam" id="PF01420"/>
    </source>
</evidence>
<keyword evidence="2" id="KW-0680">Restriction system</keyword>
<evidence type="ECO:0000256" key="3">
    <source>
        <dbReference type="ARBA" id="ARBA00023125"/>
    </source>
</evidence>
<dbReference type="InterPro" id="IPR051212">
    <property type="entry name" value="Type-I_RE_S_subunit"/>
</dbReference>
<dbReference type="GO" id="GO:0009307">
    <property type="term" value="P:DNA restriction-modification system"/>
    <property type="evidence" value="ECO:0007669"/>
    <property type="project" value="UniProtKB-KW"/>
</dbReference>
<dbReference type="Proteomes" id="UP000722957">
    <property type="component" value="Unassembled WGS sequence"/>
</dbReference>
<dbReference type="GO" id="GO:0003677">
    <property type="term" value="F:DNA binding"/>
    <property type="evidence" value="ECO:0007669"/>
    <property type="project" value="UniProtKB-KW"/>
</dbReference>
<gene>
    <name evidence="5" type="ORF">EAY07_16175</name>
</gene>
<keyword evidence="5" id="KW-0378">Hydrolase</keyword>
<sequence>MAFSKDINELVSEDSSGLLNKHESWERVTLQDVVEVVNGYAFSSSGFNTGKGLPLIRIRDIVSGKTDTTYEGAYSEEYIVQNGDLLVGMDGDFNSSFWRSGVALLNQRVCKLIANETFYSKKFLAYLLPGYLDAINQNTSAVTVKHLSSKTIQCIPLPLPPRKEQDRLVEKLEELFSEFDSGIEELKAAQTKLSQYRQSLLKSAVEGSLTQQWRVENSDQVQETGEQLLARILKQRREQWQQQKLAEFAEKGNPPPKNWQDKYPEPVQPDTTDLPELPEGWVWASLSQIGWLDRGKSKHRPRNAEHLYGGVYPFVQTGEIRSAEQYIRHTEKTYSEEGLKQSKLWPKGTMCITIAANIGETAILDIDACFPDSIVGFSTIVDDMPIEYVEYVFRVLKHKLDDEAPATAQKNINLEILYKETIPLPPVIEQLAIVEYLNTELDNIKLQKTSTALGLKQSEAQRKNILKSAFSGQLVPQDPNDEPASVLLEKIKQEREALAKVPKPRKPSKPKKKVELMNTLLEVLTVENNWIDAQDAFQKCGIVDGTSTDRIEEMYTELRKLEKAGEIQIQRQGDFDQLRLIKQDVKED</sequence>
<comment type="caution">
    <text evidence="5">The sequence shown here is derived from an EMBL/GenBank/DDBJ whole genome shotgun (WGS) entry which is preliminary data.</text>
</comment>
<dbReference type="InterPro" id="IPR044946">
    <property type="entry name" value="Restrct_endonuc_typeI_TRD_sf"/>
</dbReference>
<feature type="domain" description="Type I restriction modification DNA specificity" evidence="4">
    <location>
        <begin position="23"/>
        <end position="181"/>
    </location>
</feature>
<dbReference type="SUPFAM" id="SSF116734">
    <property type="entry name" value="DNA methylase specificity domain"/>
    <property type="match status" value="2"/>
</dbReference>
<dbReference type="PANTHER" id="PTHR43140:SF1">
    <property type="entry name" value="TYPE I RESTRICTION ENZYME ECOKI SPECIFICITY SUBUNIT"/>
    <property type="match status" value="1"/>
</dbReference>
<reference evidence="5 6" key="1">
    <citation type="journal article" date="2021" name="PeerJ">
        <title>Analysis of 44 Vibrio anguillarum genomes reveals high genetic diversity.</title>
        <authorList>
            <person name="Hansen M.J."/>
            <person name="Dalsgaard I."/>
        </authorList>
    </citation>
    <scope>NUCLEOTIDE SEQUENCE [LARGE SCALE GENOMIC DNA]</scope>
    <source>
        <strain evidence="5 6">17-16730-2A</strain>
    </source>
</reference>
<dbReference type="RefSeq" id="WP_020977787.1">
    <property type="nucleotide sequence ID" value="NZ_CP020534.1"/>
</dbReference>
<name>A0AAW4AG85_VIBAN</name>
<evidence type="ECO:0000313" key="6">
    <source>
        <dbReference type="Proteomes" id="UP000722957"/>
    </source>
</evidence>
<proteinExistence type="inferred from homology"/>
<evidence type="ECO:0000313" key="5">
    <source>
        <dbReference type="EMBL" id="MBF4273534.1"/>
    </source>
</evidence>
<evidence type="ECO:0000256" key="1">
    <source>
        <dbReference type="ARBA" id="ARBA00010923"/>
    </source>
</evidence>
<dbReference type="Gene3D" id="3.90.220.20">
    <property type="entry name" value="DNA methylase specificity domains"/>
    <property type="match status" value="2"/>
</dbReference>
<dbReference type="CDD" id="cd17257">
    <property type="entry name" value="RMtype1_S_EcoBI-TRD1-CR1_like"/>
    <property type="match status" value="1"/>
</dbReference>
<accession>A0AAW4AG85</accession>
<feature type="domain" description="Type I restriction modification DNA specificity" evidence="4">
    <location>
        <begin position="278"/>
        <end position="449"/>
    </location>
</feature>
<organism evidence="5 6">
    <name type="scientific">Vibrio anguillarum</name>
    <name type="common">Listonella anguillarum</name>
    <dbReference type="NCBI Taxonomy" id="55601"/>
    <lineage>
        <taxon>Bacteria</taxon>
        <taxon>Pseudomonadati</taxon>
        <taxon>Pseudomonadota</taxon>
        <taxon>Gammaproteobacteria</taxon>
        <taxon>Vibrionales</taxon>
        <taxon>Vibrionaceae</taxon>
        <taxon>Vibrio</taxon>
    </lineage>
</organism>
<dbReference type="InterPro" id="IPR000055">
    <property type="entry name" value="Restrct_endonuc_typeI_TRD"/>
</dbReference>
<keyword evidence="5" id="KW-0540">Nuclease</keyword>
<dbReference type="PANTHER" id="PTHR43140">
    <property type="entry name" value="TYPE-1 RESTRICTION ENZYME ECOKI SPECIFICITY PROTEIN"/>
    <property type="match status" value="1"/>
</dbReference>
<dbReference type="Pfam" id="PF01420">
    <property type="entry name" value="Methylase_S"/>
    <property type="match status" value="2"/>
</dbReference>
<keyword evidence="5" id="KW-0255">Endonuclease</keyword>
<dbReference type="CDD" id="cd17282">
    <property type="entry name" value="RMtype1_S_Eco16444ORF1681_TRD1-CR1_like"/>
    <property type="match status" value="1"/>
</dbReference>
<comment type="similarity">
    <text evidence="1">Belongs to the type-I restriction system S methylase family.</text>
</comment>
<dbReference type="AlphaFoldDB" id="A0AAW4AG85"/>
<dbReference type="EMBL" id="RDOM01000055">
    <property type="protein sequence ID" value="MBF4273534.1"/>
    <property type="molecule type" value="Genomic_DNA"/>
</dbReference>
<evidence type="ECO:0000256" key="2">
    <source>
        <dbReference type="ARBA" id="ARBA00022747"/>
    </source>
</evidence>